<organism evidence="1 2">
    <name type="scientific">Congzhengia minquanensis</name>
    <dbReference type="NCBI Taxonomy" id="2763657"/>
    <lineage>
        <taxon>Bacteria</taxon>
        <taxon>Bacillati</taxon>
        <taxon>Bacillota</taxon>
        <taxon>Clostridia</taxon>
        <taxon>Eubacteriales</taxon>
        <taxon>Oscillospiraceae</taxon>
        <taxon>Congzhengia</taxon>
    </lineage>
</organism>
<dbReference type="RefSeq" id="WP_249312814.1">
    <property type="nucleotide sequence ID" value="NZ_JACRSU010000003.1"/>
</dbReference>
<protein>
    <submittedName>
        <fullName evidence="1">Uncharacterized protein</fullName>
    </submittedName>
</protein>
<proteinExistence type="predicted"/>
<dbReference type="EMBL" id="JACRSU010000003">
    <property type="protein sequence ID" value="MBC8541023.1"/>
    <property type="molecule type" value="Genomic_DNA"/>
</dbReference>
<comment type="caution">
    <text evidence="1">The sequence shown here is derived from an EMBL/GenBank/DDBJ whole genome shotgun (WGS) entry which is preliminary data.</text>
</comment>
<dbReference type="Proteomes" id="UP000611762">
    <property type="component" value="Unassembled WGS sequence"/>
</dbReference>
<accession>A0A926HZ27</accession>
<evidence type="ECO:0000313" key="1">
    <source>
        <dbReference type="EMBL" id="MBC8541023.1"/>
    </source>
</evidence>
<dbReference type="Gene3D" id="2.130.10.10">
    <property type="entry name" value="YVTN repeat-like/Quinoprotein amine dehydrogenase"/>
    <property type="match status" value="2"/>
</dbReference>
<name>A0A926HZ27_9FIRM</name>
<keyword evidence="2" id="KW-1185">Reference proteome</keyword>
<gene>
    <name evidence="1" type="ORF">H8698_08565</name>
</gene>
<dbReference type="InterPro" id="IPR015943">
    <property type="entry name" value="WD40/YVTN_repeat-like_dom_sf"/>
</dbReference>
<evidence type="ECO:0000313" key="2">
    <source>
        <dbReference type="Proteomes" id="UP000611762"/>
    </source>
</evidence>
<dbReference type="AlphaFoldDB" id="A0A926HZ27"/>
<dbReference type="SUPFAM" id="SSF69304">
    <property type="entry name" value="Tricorn protease N-terminal domain"/>
    <property type="match status" value="1"/>
</dbReference>
<sequence>MLYREMKRRVTLDKWSVHSYYTLNPYAPDGSGRLLFAAADFETGTGKVYIADNDGKVVDSFGENKYSSSFFHTGFWQTWSPDCRFVYYQSGTNTVPYIVRRELSTGLETRVAGDMEGAPTDGGPIVSGFMGMLYAAGYGTLEYHPEDAPFPFQARNEHGLFQYDMDKGTRKLILSVNDVLNSHVHKNRLLETDREMKQIYGQSDGLTLMCYCLRWNRQGDKCLFYFGNHTVKNVRREPRIGYVFTANRDFTELHMAVDLSYNRPGVHWGWHPDGKHLLGYGPVPGDETKMCLAMVNYDGTGYTKISKVQTGGHPSISPADYNLIVTDSRKTPDGQGQLLFIDKRSDEIKKCYHIPCKNREAVPPGRNRHFICHHPVFNADGSKLLFNVMCGENSQLYELDMGSVEL</sequence>
<reference evidence="1" key="1">
    <citation type="submission" date="2020-08" db="EMBL/GenBank/DDBJ databases">
        <title>Genome public.</title>
        <authorList>
            <person name="Liu C."/>
            <person name="Sun Q."/>
        </authorList>
    </citation>
    <scope>NUCLEOTIDE SEQUENCE</scope>
    <source>
        <strain evidence="1">H8</strain>
    </source>
</reference>